<dbReference type="FunCoup" id="A0A482WDY2">
    <property type="interactions" value="119"/>
</dbReference>
<dbReference type="OrthoDB" id="4062651at2759"/>
<organism evidence="2 3">
    <name type="scientific">Laodelphax striatellus</name>
    <name type="common">Small brown planthopper</name>
    <name type="synonym">Delphax striatella</name>
    <dbReference type="NCBI Taxonomy" id="195883"/>
    <lineage>
        <taxon>Eukaryota</taxon>
        <taxon>Metazoa</taxon>
        <taxon>Ecdysozoa</taxon>
        <taxon>Arthropoda</taxon>
        <taxon>Hexapoda</taxon>
        <taxon>Insecta</taxon>
        <taxon>Pterygota</taxon>
        <taxon>Neoptera</taxon>
        <taxon>Paraneoptera</taxon>
        <taxon>Hemiptera</taxon>
        <taxon>Auchenorrhyncha</taxon>
        <taxon>Fulgoroidea</taxon>
        <taxon>Delphacidae</taxon>
        <taxon>Criomorphinae</taxon>
        <taxon>Laodelphax</taxon>
    </lineage>
</organism>
<dbReference type="SUPFAM" id="SSF56112">
    <property type="entry name" value="Protein kinase-like (PK-like)"/>
    <property type="match status" value="1"/>
</dbReference>
<dbReference type="InterPro" id="IPR011009">
    <property type="entry name" value="Kinase-like_dom_sf"/>
</dbReference>
<protein>
    <recommendedName>
        <fullName evidence="1">Protein kinase domain-containing protein</fullName>
    </recommendedName>
</protein>
<dbReference type="STRING" id="195883.A0A482WDY2"/>
<dbReference type="InterPro" id="IPR000719">
    <property type="entry name" value="Prot_kinase_dom"/>
</dbReference>
<dbReference type="PANTHER" id="PTHR24361">
    <property type="entry name" value="MITOGEN-ACTIVATED KINASE KINASE KINASE"/>
    <property type="match status" value="1"/>
</dbReference>
<dbReference type="InterPro" id="IPR053235">
    <property type="entry name" value="Ser_Thr_kinase"/>
</dbReference>
<dbReference type="PROSITE" id="PS00108">
    <property type="entry name" value="PROTEIN_KINASE_ST"/>
    <property type="match status" value="1"/>
</dbReference>
<dbReference type="GO" id="GO:0004674">
    <property type="term" value="F:protein serine/threonine kinase activity"/>
    <property type="evidence" value="ECO:0007669"/>
    <property type="project" value="TreeGrafter"/>
</dbReference>
<dbReference type="InterPro" id="IPR008271">
    <property type="entry name" value="Ser/Thr_kinase_AS"/>
</dbReference>
<gene>
    <name evidence="2" type="ORF">LSTR_LSTR015457</name>
</gene>
<sequence>METPIRSKGFSVPATPALKQLGYGTGVGVYHLDRSPNPGGVPISPWALKKVLKTHKHSTYGKLLNDEAKILKQLSHPNIIGFRAFKVLDDGRTALAMEKCTQSLGDMIEQRYEAGLAPYPAENILKVARDVASALSYLHDDVKLLHGDIKSFNILVNGDFETVKVCDFGMSLKLDAKGGKALGDYCGTACWSAPEAIAEEEAVTSAADIWAMGLVLWEMLSLTPPHINTESFLDETGNLDESAFVQEETYGTRPPLPDHNLGDEYKPVIEIFEKCTEIDPKKRPTAKEILEFLS</sequence>
<evidence type="ECO:0000313" key="3">
    <source>
        <dbReference type="Proteomes" id="UP000291343"/>
    </source>
</evidence>
<dbReference type="AlphaFoldDB" id="A0A482WDY2"/>
<dbReference type="Pfam" id="PF00069">
    <property type="entry name" value="Pkinase"/>
    <property type="match status" value="1"/>
</dbReference>
<keyword evidence="3" id="KW-1185">Reference proteome</keyword>
<name>A0A482WDY2_LAOST</name>
<dbReference type="InParanoid" id="A0A482WDY2"/>
<reference evidence="2 3" key="1">
    <citation type="journal article" date="2017" name="Gigascience">
        <title>Genome sequence of the small brown planthopper, Laodelphax striatellus.</title>
        <authorList>
            <person name="Zhu J."/>
            <person name="Jiang F."/>
            <person name="Wang X."/>
            <person name="Yang P."/>
            <person name="Bao Y."/>
            <person name="Zhao W."/>
            <person name="Wang W."/>
            <person name="Lu H."/>
            <person name="Wang Q."/>
            <person name="Cui N."/>
            <person name="Li J."/>
            <person name="Chen X."/>
            <person name="Luo L."/>
            <person name="Yu J."/>
            <person name="Kang L."/>
            <person name="Cui F."/>
        </authorList>
    </citation>
    <scope>NUCLEOTIDE SEQUENCE [LARGE SCALE GENOMIC DNA]</scope>
    <source>
        <strain evidence="2">Lst14</strain>
    </source>
</reference>
<feature type="domain" description="Protein kinase" evidence="1">
    <location>
        <begin position="15"/>
        <end position="294"/>
    </location>
</feature>
<dbReference type="EMBL" id="QKKF02038031">
    <property type="protein sequence ID" value="RZF31885.1"/>
    <property type="molecule type" value="Genomic_DNA"/>
</dbReference>
<dbReference type="Proteomes" id="UP000291343">
    <property type="component" value="Unassembled WGS sequence"/>
</dbReference>
<dbReference type="GO" id="GO:0005737">
    <property type="term" value="C:cytoplasm"/>
    <property type="evidence" value="ECO:0007669"/>
    <property type="project" value="TreeGrafter"/>
</dbReference>
<dbReference type="PROSITE" id="PS50011">
    <property type="entry name" value="PROTEIN_KINASE_DOM"/>
    <property type="match status" value="1"/>
</dbReference>
<dbReference type="SMR" id="A0A482WDY2"/>
<comment type="caution">
    <text evidence="2">The sequence shown here is derived from an EMBL/GenBank/DDBJ whole genome shotgun (WGS) entry which is preliminary data.</text>
</comment>
<proteinExistence type="predicted"/>
<evidence type="ECO:0000313" key="2">
    <source>
        <dbReference type="EMBL" id="RZF31885.1"/>
    </source>
</evidence>
<dbReference type="GO" id="GO:0005524">
    <property type="term" value="F:ATP binding"/>
    <property type="evidence" value="ECO:0007669"/>
    <property type="project" value="InterPro"/>
</dbReference>
<dbReference type="SMART" id="SM00220">
    <property type="entry name" value="S_TKc"/>
    <property type="match status" value="1"/>
</dbReference>
<accession>A0A482WDY2</accession>
<evidence type="ECO:0000259" key="1">
    <source>
        <dbReference type="PROSITE" id="PS50011"/>
    </source>
</evidence>
<dbReference type="Gene3D" id="1.10.510.10">
    <property type="entry name" value="Transferase(Phosphotransferase) domain 1"/>
    <property type="match status" value="1"/>
</dbReference>